<dbReference type="GO" id="GO:0004674">
    <property type="term" value="F:protein serine/threonine kinase activity"/>
    <property type="evidence" value="ECO:0007669"/>
    <property type="project" value="UniProtKB-EC"/>
</dbReference>
<evidence type="ECO:0000259" key="7">
    <source>
        <dbReference type="PROSITE" id="PS50219"/>
    </source>
</evidence>
<organism evidence="8 9">
    <name type="scientific">Thelohanellus kitauei</name>
    <name type="common">Myxosporean</name>
    <dbReference type="NCBI Taxonomy" id="669202"/>
    <lineage>
        <taxon>Eukaryota</taxon>
        <taxon>Metazoa</taxon>
        <taxon>Cnidaria</taxon>
        <taxon>Myxozoa</taxon>
        <taxon>Myxosporea</taxon>
        <taxon>Bivalvulida</taxon>
        <taxon>Platysporina</taxon>
        <taxon>Myxobolidae</taxon>
        <taxon>Thelohanellus</taxon>
    </lineage>
</organism>
<evidence type="ECO:0000256" key="1">
    <source>
        <dbReference type="ARBA" id="ARBA00022553"/>
    </source>
</evidence>
<feature type="domain" description="Phorbol-ester/DAG-type" evidence="6">
    <location>
        <begin position="401"/>
        <end position="451"/>
    </location>
</feature>
<dbReference type="GO" id="GO:0005737">
    <property type="term" value="C:cytoplasm"/>
    <property type="evidence" value="ECO:0007669"/>
    <property type="project" value="TreeGrafter"/>
</dbReference>
<dbReference type="Proteomes" id="UP000031668">
    <property type="component" value="Unassembled WGS sequence"/>
</dbReference>
<evidence type="ECO:0000256" key="4">
    <source>
        <dbReference type="SAM" id="Coils"/>
    </source>
</evidence>
<keyword evidence="8" id="KW-0418">Kinase</keyword>
<dbReference type="InterPro" id="IPR001180">
    <property type="entry name" value="CNH_dom"/>
</dbReference>
<accession>A0A0C2I8V2</accession>
<protein>
    <submittedName>
        <fullName evidence="8">Citron Rho-interacting kinase</fullName>
    </submittedName>
</protein>
<dbReference type="InterPro" id="IPR011993">
    <property type="entry name" value="PH-like_dom_sf"/>
</dbReference>
<keyword evidence="4" id="KW-0175">Coiled coil</keyword>
<comment type="catalytic activity">
    <reaction evidence="3">
        <text>L-seryl-[protein] + ATP = O-phospho-L-seryl-[protein] + ADP + H(+)</text>
        <dbReference type="Rhea" id="RHEA:17989"/>
        <dbReference type="Rhea" id="RHEA-COMP:9863"/>
        <dbReference type="Rhea" id="RHEA-COMP:11604"/>
        <dbReference type="ChEBI" id="CHEBI:15378"/>
        <dbReference type="ChEBI" id="CHEBI:29999"/>
        <dbReference type="ChEBI" id="CHEBI:30616"/>
        <dbReference type="ChEBI" id="CHEBI:83421"/>
        <dbReference type="ChEBI" id="CHEBI:456216"/>
        <dbReference type="EC" id="2.7.11.1"/>
    </reaction>
</comment>
<dbReference type="PANTHER" id="PTHR22988">
    <property type="entry name" value="MYOTONIC DYSTROPHY S/T KINASE-RELATED"/>
    <property type="match status" value="1"/>
</dbReference>
<sequence>MIDQSSAQFQDKIKIANEETDKFRKLSRKLETDISFYKENIVKSELNQHEQLSEVKTQIEEYQREVTGLNSKIQTLEELLISKDDQIKNNEVVVLRLNQNIRVLENQVQQNESRSKEFEKQLSDSYEKIKEIRNENEQLETSNQAFKNTTDNYEKKVVELIKSITKLENERKDEKKNASDKISQQQKLIDDNAEAITRMNTEIMNLQNYQFELLSNNGNLNDELNKSKLEIERLHSIIGAQNTSNFSLSQQLEDANVRIRELVSDNEELTNKISSVESYTRVQIFKLESTISQQSKLINFLQADSQKKKGSKLKFKSPDISNTSVLMPPARKDRDLEKLLDIERNNSLKLNSELMRLKEKLKLLDDHKRDTGLLQETLSHVNRDSDTSIANSLVESVSTKEHVLNNLVCFHPNSCFICLRPISYGHTIVQCSNCKIFFHSNCQSGLPCFNCTVVPGLVNIDFLYDFRDLNKLFTSLDSFKPHPPYVGYLSIPNIIAHNKYDWRKHTVEVTETHIYIKNEAEDHVEETGMINFKAMKDPCIVRPAIHTSDVLFTPPVNVPLVFGIEISSTESSHFSFQSNSICHESQSPPTQQNTILFLMAQSLEEKRMWVRLLNELFSVSAINCRLNYPPVCTLNTSEHQVITNVCPVNDEALLIGHSRGISVYDLHENKFTINSEIIEIHSLFRVGMHLFAIVNKNRQLARVESGKKSKPYFSVLAKKKNQIVFSSIKECDNCVDIHFGTMKGDHIYLYVSKPGQLMCLRIPPDGTHCMSLSIETGDIPVSSVAAYEGTVVVRQDKFFFYNFKDRTKKEFLDPTDHSLAFIVYGSSANSNYPMSVFLINKDEIPEFLICCSEFGIIVDKDGRHMSDGPIRWDQIPLSFHYHYKCLIVCCPDKIEIWHIPSSAVYNANESTQPTSFNFKCPSILAQTSSQEKDIYVSEVNHDFSLSIYRVPLRKVVSKRIHSICSQEAPDLGGGGKHVEHSPSHPTPLKYKRSSIMKLLKK</sequence>
<gene>
    <name evidence="8" type="ORF">RF11_02665</name>
</gene>
<dbReference type="GO" id="GO:0005856">
    <property type="term" value="C:cytoskeleton"/>
    <property type="evidence" value="ECO:0007669"/>
    <property type="project" value="TreeGrafter"/>
</dbReference>
<dbReference type="Pfam" id="PF00780">
    <property type="entry name" value="CNH"/>
    <property type="match status" value="1"/>
</dbReference>
<evidence type="ECO:0000256" key="2">
    <source>
        <dbReference type="ARBA" id="ARBA00047899"/>
    </source>
</evidence>
<comment type="caution">
    <text evidence="8">The sequence shown here is derived from an EMBL/GenBank/DDBJ whole genome shotgun (WGS) entry which is preliminary data.</text>
</comment>
<dbReference type="EMBL" id="JWZT01005306">
    <property type="protein sequence ID" value="KII61613.1"/>
    <property type="molecule type" value="Genomic_DNA"/>
</dbReference>
<dbReference type="SMART" id="SM00036">
    <property type="entry name" value="CNH"/>
    <property type="match status" value="1"/>
</dbReference>
<dbReference type="PANTHER" id="PTHR22988:SF71">
    <property type="entry name" value="CITRON RHO-INTERACTING KINASE"/>
    <property type="match status" value="1"/>
</dbReference>
<dbReference type="Gene3D" id="2.30.29.30">
    <property type="entry name" value="Pleckstrin-homology domain (PH domain)/Phosphotyrosine-binding domain (PTB)"/>
    <property type="match status" value="1"/>
</dbReference>
<name>A0A0C2I8V2_THEKT</name>
<dbReference type="PROSITE" id="PS50219">
    <property type="entry name" value="CNH"/>
    <property type="match status" value="1"/>
</dbReference>
<evidence type="ECO:0000313" key="8">
    <source>
        <dbReference type="EMBL" id="KII61613.1"/>
    </source>
</evidence>
<dbReference type="OrthoDB" id="5919042at2759"/>
<reference evidence="8 9" key="1">
    <citation type="journal article" date="2014" name="Genome Biol. Evol.">
        <title>The genome of the myxosporean Thelohanellus kitauei shows adaptations to nutrient acquisition within its fish host.</title>
        <authorList>
            <person name="Yang Y."/>
            <person name="Xiong J."/>
            <person name="Zhou Z."/>
            <person name="Huo F."/>
            <person name="Miao W."/>
            <person name="Ran C."/>
            <person name="Liu Y."/>
            <person name="Zhang J."/>
            <person name="Feng J."/>
            <person name="Wang M."/>
            <person name="Wang M."/>
            <person name="Wang L."/>
            <person name="Yao B."/>
        </authorList>
    </citation>
    <scope>NUCLEOTIDE SEQUENCE [LARGE SCALE GENOMIC DNA]</scope>
    <source>
        <strain evidence="8">Wuqing</strain>
    </source>
</reference>
<keyword evidence="1" id="KW-0597">Phosphoprotein</keyword>
<dbReference type="InterPro" id="IPR002219">
    <property type="entry name" value="PKC_DAG/PE"/>
</dbReference>
<evidence type="ECO:0000256" key="3">
    <source>
        <dbReference type="ARBA" id="ARBA00048679"/>
    </source>
</evidence>
<evidence type="ECO:0000313" key="9">
    <source>
        <dbReference type="Proteomes" id="UP000031668"/>
    </source>
</evidence>
<evidence type="ECO:0000256" key="5">
    <source>
        <dbReference type="SAM" id="MobiDB-lite"/>
    </source>
</evidence>
<comment type="catalytic activity">
    <reaction evidence="2">
        <text>L-threonyl-[protein] + ATP = O-phospho-L-threonyl-[protein] + ADP + H(+)</text>
        <dbReference type="Rhea" id="RHEA:46608"/>
        <dbReference type="Rhea" id="RHEA-COMP:11060"/>
        <dbReference type="Rhea" id="RHEA-COMP:11605"/>
        <dbReference type="ChEBI" id="CHEBI:15378"/>
        <dbReference type="ChEBI" id="CHEBI:30013"/>
        <dbReference type="ChEBI" id="CHEBI:30616"/>
        <dbReference type="ChEBI" id="CHEBI:61977"/>
        <dbReference type="ChEBI" id="CHEBI:456216"/>
        <dbReference type="EC" id="2.7.11.1"/>
    </reaction>
</comment>
<proteinExistence type="predicted"/>
<evidence type="ECO:0000259" key="6">
    <source>
        <dbReference type="PROSITE" id="PS50081"/>
    </source>
</evidence>
<dbReference type="PROSITE" id="PS00479">
    <property type="entry name" value="ZF_DAG_PE_1"/>
    <property type="match status" value="1"/>
</dbReference>
<keyword evidence="8" id="KW-0808">Transferase</keyword>
<dbReference type="CDD" id="cd00029">
    <property type="entry name" value="C1"/>
    <property type="match status" value="1"/>
</dbReference>
<dbReference type="InterPro" id="IPR050839">
    <property type="entry name" value="Rho-assoc_Ser/Thr_Kinase"/>
</dbReference>
<dbReference type="PROSITE" id="PS50081">
    <property type="entry name" value="ZF_DAG_PE_2"/>
    <property type="match status" value="1"/>
</dbReference>
<dbReference type="AlphaFoldDB" id="A0A0C2I8V2"/>
<dbReference type="GO" id="GO:0031032">
    <property type="term" value="P:actomyosin structure organization"/>
    <property type="evidence" value="ECO:0007669"/>
    <property type="project" value="TreeGrafter"/>
</dbReference>
<feature type="coiled-coil region" evidence="4">
    <location>
        <begin position="45"/>
        <end position="184"/>
    </location>
</feature>
<keyword evidence="9" id="KW-1185">Reference proteome</keyword>
<feature type="domain" description="CNH" evidence="7">
    <location>
        <begin position="639"/>
        <end position="931"/>
    </location>
</feature>
<dbReference type="OMA" id="SICHESQ"/>
<feature type="region of interest" description="Disordered" evidence="5">
    <location>
        <begin position="967"/>
        <end position="989"/>
    </location>
</feature>